<keyword evidence="7 14" id="KW-0812">Transmembrane</keyword>
<evidence type="ECO:0000256" key="10">
    <source>
        <dbReference type="ARBA" id="ARBA00023069"/>
    </source>
</evidence>
<evidence type="ECO:0000256" key="5">
    <source>
        <dbReference type="ARBA" id="ARBA00014515"/>
    </source>
</evidence>
<organism evidence="15">
    <name type="scientific">Scylla olivacea</name>
    <name type="common">Orange mud crab</name>
    <name type="synonym">Cancer olivacea</name>
    <dbReference type="NCBI Taxonomy" id="85551"/>
    <lineage>
        <taxon>Eukaryota</taxon>
        <taxon>Metazoa</taxon>
        <taxon>Ecdysozoa</taxon>
        <taxon>Arthropoda</taxon>
        <taxon>Crustacea</taxon>
        <taxon>Multicrustacea</taxon>
        <taxon>Malacostraca</taxon>
        <taxon>Eumalacostraca</taxon>
        <taxon>Eucarida</taxon>
        <taxon>Decapoda</taxon>
        <taxon>Pleocyemata</taxon>
        <taxon>Brachyura</taxon>
        <taxon>Eubrachyura</taxon>
        <taxon>Portunoidea</taxon>
        <taxon>Portunidae</taxon>
        <taxon>Portuninae</taxon>
        <taxon>Scylla</taxon>
    </lineage>
</organism>
<evidence type="ECO:0000256" key="9">
    <source>
        <dbReference type="ARBA" id="ARBA00022989"/>
    </source>
</evidence>
<keyword evidence="6" id="KW-0926">Vacuole</keyword>
<keyword evidence="8" id="KW-0970">Cilium biogenesis/degradation</keyword>
<keyword evidence="9 14" id="KW-1133">Transmembrane helix</keyword>
<dbReference type="GO" id="GO:0030030">
    <property type="term" value="P:cell projection organization"/>
    <property type="evidence" value="ECO:0007669"/>
    <property type="project" value="UniProtKB-KW"/>
</dbReference>
<dbReference type="GO" id="GO:0005929">
    <property type="term" value="C:cilium"/>
    <property type="evidence" value="ECO:0007669"/>
    <property type="project" value="UniProtKB-SubCell"/>
</dbReference>
<dbReference type="GO" id="GO:0005774">
    <property type="term" value="C:vacuolar membrane"/>
    <property type="evidence" value="ECO:0007669"/>
    <property type="project" value="UniProtKB-SubCell"/>
</dbReference>
<evidence type="ECO:0000256" key="12">
    <source>
        <dbReference type="ARBA" id="ARBA00023180"/>
    </source>
</evidence>
<dbReference type="PANTHER" id="PTHR13306:SF6">
    <property type="entry name" value="TRANSMEMBRANE PROTEIN 138"/>
    <property type="match status" value="1"/>
</dbReference>
<feature type="transmembrane region" description="Helical" evidence="14">
    <location>
        <begin position="112"/>
        <end position="136"/>
    </location>
</feature>
<keyword evidence="13" id="KW-0966">Cell projection</keyword>
<keyword evidence="10" id="KW-0969">Cilium</keyword>
<feature type="transmembrane region" description="Helical" evidence="14">
    <location>
        <begin position="80"/>
        <end position="100"/>
    </location>
</feature>
<dbReference type="EMBL" id="GDRN01106096">
    <property type="protein sequence ID" value="JAI57629.1"/>
    <property type="molecule type" value="Transcribed_RNA"/>
</dbReference>
<evidence type="ECO:0000256" key="3">
    <source>
        <dbReference type="ARBA" id="ARBA00004138"/>
    </source>
</evidence>
<sequence length="158" mass="18129">MAWDGTNRYQWLSGISLALLSADLILSALFQVFSHNHLLTLLIYIIQDVCLVFSLILLCLALFSTTYTQAGLVDELVRRFLWCICTAVAYLGLSLSFHSWSLKQVWQKSDVYIWSHGMVSLFTLQRTVGCLHYYLYKKTILQLSDKTFYSALPVAVFK</sequence>
<comment type="subcellular location">
    <subcellularLocation>
        <location evidence="3">Cell projection</location>
        <location evidence="3">Cilium</location>
    </subcellularLocation>
    <subcellularLocation>
        <location evidence="2">Vacuole membrane</location>
        <topology evidence="2">Multi-pass membrane protein</topology>
    </subcellularLocation>
</comment>
<evidence type="ECO:0000256" key="13">
    <source>
        <dbReference type="ARBA" id="ARBA00023273"/>
    </source>
</evidence>
<evidence type="ECO:0000256" key="1">
    <source>
        <dbReference type="ARBA" id="ARBA00003709"/>
    </source>
</evidence>
<name>A0A0P4VQL3_SCYOL</name>
<protein>
    <recommendedName>
        <fullName evidence="5">Transmembrane protein 138</fullName>
    </recommendedName>
</protein>
<evidence type="ECO:0000256" key="7">
    <source>
        <dbReference type="ARBA" id="ARBA00022692"/>
    </source>
</evidence>
<evidence type="ECO:0000256" key="2">
    <source>
        <dbReference type="ARBA" id="ARBA00004128"/>
    </source>
</evidence>
<feature type="transmembrane region" description="Helical" evidence="14">
    <location>
        <begin position="12"/>
        <end position="33"/>
    </location>
</feature>
<evidence type="ECO:0000256" key="6">
    <source>
        <dbReference type="ARBA" id="ARBA00022554"/>
    </source>
</evidence>
<reference evidence="15" key="1">
    <citation type="submission" date="2015-09" db="EMBL/GenBank/DDBJ databases">
        <title>Scylla olivacea transcriptome.</title>
        <authorList>
            <person name="Ikhwanuddin M."/>
        </authorList>
    </citation>
    <scope>NUCLEOTIDE SEQUENCE</scope>
</reference>
<keyword evidence="12" id="KW-0325">Glycoprotein</keyword>
<comment type="function">
    <text evidence="1">Required for ciliogenesis.</text>
</comment>
<feature type="transmembrane region" description="Helical" evidence="14">
    <location>
        <begin position="39"/>
        <end position="68"/>
    </location>
</feature>
<evidence type="ECO:0000256" key="14">
    <source>
        <dbReference type="SAM" id="Phobius"/>
    </source>
</evidence>
<keyword evidence="11 14" id="KW-0472">Membrane</keyword>
<evidence type="ECO:0000256" key="4">
    <source>
        <dbReference type="ARBA" id="ARBA00010572"/>
    </source>
</evidence>
<accession>A0A0P4VQL3</accession>
<evidence type="ECO:0000313" key="15">
    <source>
        <dbReference type="EMBL" id="JAI57629.1"/>
    </source>
</evidence>
<dbReference type="EMBL" id="GDRN01106086">
    <property type="protein sequence ID" value="JAI57633.1"/>
    <property type="molecule type" value="Transcribed_RNA"/>
</dbReference>
<comment type="similarity">
    <text evidence="4">Belongs to the TMEM138 family.</text>
</comment>
<dbReference type="EMBL" id="GDRN01106091">
    <property type="protein sequence ID" value="JAI57631.1"/>
    <property type="molecule type" value="Transcribed_RNA"/>
</dbReference>
<dbReference type="PANTHER" id="PTHR13306">
    <property type="entry name" value="TRANSMEMBRANE PROTEIN 138"/>
    <property type="match status" value="1"/>
</dbReference>
<proteinExistence type="inferred from homology"/>
<dbReference type="AlphaFoldDB" id="A0A0P4VQL3"/>
<dbReference type="EMBL" id="GDRN01106102">
    <property type="protein sequence ID" value="JAI57627.1"/>
    <property type="molecule type" value="Transcribed_RNA"/>
</dbReference>
<dbReference type="Pfam" id="PF14935">
    <property type="entry name" value="TMEM138"/>
    <property type="match status" value="1"/>
</dbReference>
<evidence type="ECO:0000256" key="8">
    <source>
        <dbReference type="ARBA" id="ARBA00022794"/>
    </source>
</evidence>
<dbReference type="InterPro" id="IPR024133">
    <property type="entry name" value="TM_138"/>
</dbReference>
<dbReference type="EMBL" id="GDRN01106090">
    <property type="protein sequence ID" value="JAI57632.1"/>
    <property type="molecule type" value="Transcribed_RNA"/>
</dbReference>
<evidence type="ECO:0000256" key="11">
    <source>
        <dbReference type="ARBA" id="ARBA00023136"/>
    </source>
</evidence>